<dbReference type="Proteomes" id="UP000503297">
    <property type="component" value="Chromosome"/>
</dbReference>
<dbReference type="InterPro" id="IPR051453">
    <property type="entry name" value="MBL_Glyoxalase_II"/>
</dbReference>
<dbReference type="CDD" id="cd06262">
    <property type="entry name" value="metallo-hydrolase-like_MBL-fold"/>
    <property type="match status" value="1"/>
</dbReference>
<accession>A0A6M8IX41</accession>
<dbReference type="PANTHER" id="PTHR46233">
    <property type="entry name" value="HYDROXYACYLGLUTATHIONE HYDROLASE GLOC"/>
    <property type="match status" value="1"/>
</dbReference>
<comment type="cofactor">
    <cofactor evidence="1">
        <name>Zn(2+)</name>
        <dbReference type="ChEBI" id="CHEBI:29105"/>
    </cofactor>
</comment>
<dbReference type="PANTHER" id="PTHR46233:SF3">
    <property type="entry name" value="HYDROXYACYLGLUTATHIONE HYDROLASE GLOC"/>
    <property type="match status" value="1"/>
</dbReference>
<evidence type="ECO:0000313" key="7">
    <source>
        <dbReference type="Proteomes" id="UP000503297"/>
    </source>
</evidence>
<feature type="domain" description="Metallo-beta-lactamase" evidence="5">
    <location>
        <begin position="21"/>
        <end position="202"/>
    </location>
</feature>
<dbReference type="InterPro" id="IPR036866">
    <property type="entry name" value="RibonucZ/Hydroxyglut_hydro"/>
</dbReference>
<sequence length="236" mass="25699">MAYRMEGGCLNVRFEVLGPIDNNVYVIDDGAQAIVVDPTFSADAIEAVLGGMPVSAIVLTHRHWDHTDAAAELRRRTGATVIAHELDAPYITGEKHVLGEDDHDAQPCPVDHVVRHGDVVQIASMPWKVLHTPGHTPGSMCLYIDPRFGCHPQGDPLLISGDTLFFGTIGRTDFVGGSLADMKRSLKRLAILRDSTIVLPGHGDLTTIGDERVRVFAHYADDEPDFGCDDDRIVTV</sequence>
<evidence type="ECO:0000256" key="1">
    <source>
        <dbReference type="ARBA" id="ARBA00001947"/>
    </source>
</evidence>
<evidence type="ECO:0000256" key="2">
    <source>
        <dbReference type="ARBA" id="ARBA00022723"/>
    </source>
</evidence>
<organism evidence="6 7">
    <name type="scientific">Berryella wangjianweii</name>
    <dbReference type="NCBI Taxonomy" id="2734634"/>
    <lineage>
        <taxon>Bacteria</taxon>
        <taxon>Bacillati</taxon>
        <taxon>Actinomycetota</taxon>
        <taxon>Coriobacteriia</taxon>
        <taxon>Eggerthellales</taxon>
        <taxon>Eggerthellaceae</taxon>
        <taxon>Berryella</taxon>
    </lineage>
</organism>
<gene>
    <name evidence="6" type="ORF">HLV38_03715</name>
</gene>
<evidence type="ECO:0000256" key="3">
    <source>
        <dbReference type="ARBA" id="ARBA00022801"/>
    </source>
</evidence>
<evidence type="ECO:0000259" key="5">
    <source>
        <dbReference type="SMART" id="SM00849"/>
    </source>
</evidence>
<dbReference type="AlphaFoldDB" id="A0A6M8IX41"/>
<dbReference type="Pfam" id="PF00753">
    <property type="entry name" value="Lactamase_B"/>
    <property type="match status" value="1"/>
</dbReference>
<name>A0A6M8IX41_9ACTN</name>
<dbReference type="SMART" id="SM00849">
    <property type="entry name" value="Lactamase_B"/>
    <property type="match status" value="1"/>
</dbReference>
<keyword evidence="2" id="KW-0479">Metal-binding</keyword>
<dbReference type="Gene3D" id="3.60.15.10">
    <property type="entry name" value="Ribonuclease Z/Hydroxyacylglutathione hydrolase-like"/>
    <property type="match status" value="1"/>
</dbReference>
<proteinExistence type="predicted"/>
<evidence type="ECO:0000313" key="6">
    <source>
        <dbReference type="EMBL" id="QKF07325.1"/>
    </source>
</evidence>
<dbReference type="SUPFAM" id="SSF56281">
    <property type="entry name" value="Metallo-hydrolase/oxidoreductase"/>
    <property type="match status" value="1"/>
</dbReference>
<keyword evidence="7" id="KW-1185">Reference proteome</keyword>
<dbReference type="GO" id="GO:0016787">
    <property type="term" value="F:hydrolase activity"/>
    <property type="evidence" value="ECO:0007669"/>
    <property type="project" value="UniProtKB-KW"/>
</dbReference>
<dbReference type="GO" id="GO:0046872">
    <property type="term" value="F:metal ion binding"/>
    <property type="evidence" value="ECO:0007669"/>
    <property type="project" value="UniProtKB-KW"/>
</dbReference>
<keyword evidence="3 6" id="KW-0378">Hydrolase</keyword>
<dbReference type="InterPro" id="IPR001279">
    <property type="entry name" value="Metallo-B-lactamas"/>
</dbReference>
<dbReference type="KEGG" id="bwa:HLV38_03715"/>
<evidence type="ECO:0000256" key="4">
    <source>
        <dbReference type="ARBA" id="ARBA00022833"/>
    </source>
</evidence>
<reference evidence="7" key="1">
    <citation type="submission" date="2020-05" db="EMBL/GenBank/DDBJ databases">
        <title>Novel species in genus Nocardioides.</title>
        <authorList>
            <person name="Zhang G."/>
        </authorList>
    </citation>
    <scope>NUCLEOTIDE SEQUENCE [LARGE SCALE GENOMIC DNA]</scope>
    <source>
        <strain evidence="7">zg-1050</strain>
    </source>
</reference>
<dbReference type="EMBL" id="CP053716">
    <property type="protein sequence ID" value="QKF07325.1"/>
    <property type="molecule type" value="Genomic_DNA"/>
</dbReference>
<dbReference type="RefSeq" id="WP_172300802.1">
    <property type="nucleotide sequence ID" value="NZ_CP053716.1"/>
</dbReference>
<keyword evidence="4" id="KW-0862">Zinc</keyword>
<protein>
    <submittedName>
        <fullName evidence="6">MBL fold metallo-hydrolase</fullName>
    </submittedName>
</protein>